<reference evidence="1" key="1">
    <citation type="submission" date="2018-10" db="EMBL/GenBank/DDBJ databases">
        <title>Hidden diversity of soil giant viruses.</title>
        <authorList>
            <person name="Schulz F."/>
            <person name="Alteio L."/>
            <person name="Goudeau D."/>
            <person name="Ryan E.M."/>
            <person name="Malmstrom R.R."/>
            <person name="Blanchard J."/>
            <person name="Woyke T."/>
        </authorList>
    </citation>
    <scope>NUCLEOTIDE SEQUENCE</scope>
    <source>
        <strain evidence="1">HYV1</strain>
    </source>
</reference>
<sequence length="307" mass="34840">MALGAIFERYLVERNTEEIIGGRRREIVRELEPVYQKAGRVTDGMVLKCFEMIDGLYFAGSIMGECKKEGWGVDFYVSGKLRTTAGMFRYLPTKRILEIVISGVILDGNILFGGGVKKVEIGGIYCTSVCEVLVVLMEHEVTHMVLYLLKDHKLNQEHVKSGHTKVFKKIIYDMFGQTRVRHNLLLGDIDKFNESTESARKNFNLGDRVRCKGKEGVVVVIGKKNVVLKVSGDNYRGCLLKDISMVRVSETKISIEDVRDKLKVGDMVEFSWGGKSFRVKIVEKRSSTFKGIDKDGKMITIYYWVLI</sequence>
<accession>A0A3G5ABK0</accession>
<name>A0A3G5ABK0_9VIRU</name>
<organism evidence="1">
    <name type="scientific">Hyperionvirus sp</name>
    <dbReference type="NCBI Taxonomy" id="2487770"/>
    <lineage>
        <taxon>Viruses</taxon>
        <taxon>Varidnaviria</taxon>
        <taxon>Bamfordvirae</taxon>
        <taxon>Nucleocytoviricota</taxon>
        <taxon>Megaviricetes</taxon>
        <taxon>Imitervirales</taxon>
        <taxon>Mimiviridae</taxon>
        <taxon>Klosneuvirinae</taxon>
    </lineage>
</organism>
<evidence type="ECO:0000313" key="1">
    <source>
        <dbReference type="EMBL" id="AYV84595.1"/>
    </source>
</evidence>
<proteinExistence type="predicted"/>
<gene>
    <name evidence="1" type="ORF">Hyperionvirus30_11</name>
</gene>
<dbReference type="EMBL" id="MK072412">
    <property type="protein sequence ID" value="AYV84595.1"/>
    <property type="molecule type" value="Genomic_DNA"/>
</dbReference>
<protein>
    <submittedName>
        <fullName evidence="1">Uncharacterized protein</fullName>
    </submittedName>
</protein>